<dbReference type="Proteomes" id="UP000032360">
    <property type="component" value="Unassembled WGS sequence"/>
</dbReference>
<dbReference type="AlphaFoldDB" id="A0A0D8HEQ7"/>
<evidence type="ECO:0000256" key="1">
    <source>
        <dbReference type="SAM" id="MobiDB-lite"/>
    </source>
</evidence>
<evidence type="ECO:0000313" key="3">
    <source>
        <dbReference type="Proteomes" id="UP000032360"/>
    </source>
</evidence>
<dbReference type="EMBL" id="JXYS01000083">
    <property type="protein sequence ID" value="KJF16440.1"/>
    <property type="molecule type" value="Genomic_DNA"/>
</dbReference>
<gene>
    <name evidence="2" type="ORF">AXFE_27220</name>
</gene>
<accession>A0A0D8HEQ7</accession>
<protein>
    <submittedName>
        <fullName evidence="2">Uncharacterized protein</fullName>
    </submittedName>
</protein>
<proteinExistence type="predicted"/>
<sequence length="110" mass="12736">MLERNIGPIGRIVDPSTNQLSQCRKVQPFQASKIYLCPACSYEIGHGIGHFVVVPDFDPTQRRHWHESCLKRALSQKIATSNRSKGRKRKKTKKQRHDQGHDENHRSNHQ</sequence>
<evidence type="ECO:0000313" key="2">
    <source>
        <dbReference type="EMBL" id="KJF16440.1"/>
    </source>
</evidence>
<feature type="compositionally biased region" description="Basic and acidic residues" evidence="1">
    <location>
        <begin position="97"/>
        <end position="110"/>
    </location>
</feature>
<keyword evidence="3" id="KW-1185">Reference proteome</keyword>
<organism evidence="2 3">
    <name type="scientific">Acidithrix ferrooxidans</name>
    <dbReference type="NCBI Taxonomy" id="1280514"/>
    <lineage>
        <taxon>Bacteria</taxon>
        <taxon>Bacillati</taxon>
        <taxon>Actinomycetota</taxon>
        <taxon>Acidimicrobiia</taxon>
        <taxon>Acidimicrobiales</taxon>
        <taxon>Acidimicrobiaceae</taxon>
        <taxon>Acidithrix</taxon>
    </lineage>
</organism>
<reference evidence="2 3" key="1">
    <citation type="submission" date="2015-01" db="EMBL/GenBank/DDBJ databases">
        <title>Draft genome of the acidophilic iron oxidizer Acidithrix ferrooxidans strain Py-F3.</title>
        <authorList>
            <person name="Poehlein A."/>
            <person name="Eisen S."/>
            <person name="Schloemann M."/>
            <person name="Johnson B.D."/>
            <person name="Daniel R."/>
            <person name="Muehling M."/>
        </authorList>
    </citation>
    <scope>NUCLEOTIDE SEQUENCE [LARGE SCALE GENOMIC DNA]</scope>
    <source>
        <strain evidence="2 3">Py-F3</strain>
    </source>
</reference>
<comment type="caution">
    <text evidence="2">The sequence shown here is derived from an EMBL/GenBank/DDBJ whole genome shotgun (WGS) entry which is preliminary data.</text>
</comment>
<name>A0A0D8HEQ7_9ACTN</name>
<feature type="compositionally biased region" description="Basic residues" evidence="1">
    <location>
        <begin position="84"/>
        <end position="96"/>
    </location>
</feature>
<feature type="region of interest" description="Disordered" evidence="1">
    <location>
        <begin position="76"/>
        <end position="110"/>
    </location>
</feature>